<evidence type="ECO:0000259" key="6">
    <source>
        <dbReference type="PROSITE" id="PS50011"/>
    </source>
</evidence>
<keyword evidence="2 7" id="KW-0808">Transferase</keyword>
<evidence type="ECO:0000256" key="3">
    <source>
        <dbReference type="ARBA" id="ARBA00022741"/>
    </source>
</evidence>
<dbReference type="InterPro" id="IPR011009">
    <property type="entry name" value="Kinase-like_dom_sf"/>
</dbReference>
<sequence>MVQKAIYNSTQLVKKAEVLLSLEYLHNNDIIYRDLKPQNVLVCEDGHIKLTDFGLSKEGIKEYEQGAKSFCGSVAYMAPEVLKNQGHGKSVDFYQFGIFIYEMLTGYTPFSGPDECQIQTYSELNQKTSLFFWL</sequence>
<dbReference type="AlphaFoldDB" id="G0QPU6"/>
<protein>
    <submittedName>
        <fullName evidence="7">Protein kinase domain protein</fullName>
        <ecNumber evidence="7">2.7.11.13</ecNumber>
    </submittedName>
</protein>
<dbReference type="InterPro" id="IPR000719">
    <property type="entry name" value="Prot_kinase_dom"/>
</dbReference>
<reference evidence="7 8" key="1">
    <citation type="submission" date="2011-07" db="EMBL/GenBank/DDBJ databases">
        <authorList>
            <person name="Coyne R."/>
            <person name="Brami D."/>
            <person name="Johnson J."/>
            <person name="Hostetler J."/>
            <person name="Hannick L."/>
            <person name="Clark T."/>
            <person name="Cassidy-Hanley D."/>
            <person name="Inman J."/>
        </authorList>
    </citation>
    <scope>NUCLEOTIDE SEQUENCE [LARGE SCALE GENOMIC DNA]</scope>
    <source>
        <strain evidence="7 8">G5</strain>
    </source>
</reference>
<keyword evidence="5" id="KW-0067">ATP-binding</keyword>
<accession>G0QPU6</accession>
<evidence type="ECO:0000256" key="1">
    <source>
        <dbReference type="ARBA" id="ARBA00022527"/>
    </source>
</evidence>
<gene>
    <name evidence="7" type="ORF">IMG5_071390</name>
</gene>
<keyword evidence="1" id="KW-0723">Serine/threonine-protein kinase</keyword>
<dbReference type="GeneID" id="14908925"/>
<dbReference type="STRING" id="857967.G0QPU6"/>
<evidence type="ECO:0000256" key="2">
    <source>
        <dbReference type="ARBA" id="ARBA00022679"/>
    </source>
</evidence>
<evidence type="ECO:0000256" key="4">
    <source>
        <dbReference type="ARBA" id="ARBA00022777"/>
    </source>
</evidence>
<dbReference type="PROSITE" id="PS50011">
    <property type="entry name" value="PROTEIN_KINASE_DOM"/>
    <property type="match status" value="1"/>
</dbReference>
<dbReference type="OMA" id="EDYYNCE"/>
<dbReference type="InterPro" id="IPR008271">
    <property type="entry name" value="Ser/Thr_kinase_AS"/>
</dbReference>
<dbReference type="GO" id="GO:0004697">
    <property type="term" value="F:diacylglycerol-dependent serine/threonine kinase activity"/>
    <property type="evidence" value="ECO:0007669"/>
    <property type="project" value="UniProtKB-EC"/>
</dbReference>
<dbReference type="Pfam" id="PF00069">
    <property type="entry name" value="Pkinase"/>
    <property type="match status" value="1"/>
</dbReference>
<evidence type="ECO:0000313" key="7">
    <source>
        <dbReference type="EMBL" id="EGR32758.1"/>
    </source>
</evidence>
<organism evidence="7 8">
    <name type="scientific">Ichthyophthirius multifiliis</name>
    <name type="common">White spot disease agent</name>
    <name type="synonym">Ich</name>
    <dbReference type="NCBI Taxonomy" id="5932"/>
    <lineage>
        <taxon>Eukaryota</taxon>
        <taxon>Sar</taxon>
        <taxon>Alveolata</taxon>
        <taxon>Ciliophora</taxon>
        <taxon>Intramacronucleata</taxon>
        <taxon>Oligohymenophorea</taxon>
        <taxon>Hymenostomatida</taxon>
        <taxon>Ophryoglenina</taxon>
        <taxon>Ichthyophthirius</taxon>
    </lineage>
</organism>
<feature type="domain" description="Protein kinase" evidence="6">
    <location>
        <begin position="1"/>
        <end position="134"/>
    </location>
</feature>
<dbReference type="eggNOG" id="KOG0603">
    <property type="taxonomic scope" value="Eukaryota"/>
</dbReference>
<name>G0QPU6_ICHMU</name>
<dbReference type="GO" id="GO:0005524">
    <property type="term" value="F:ATP binding"/>
    <property type="evidence" value="ECO:0007669"/>
    <property type="project" value="UniProtKB-KW"/>
</dbReference>
<dbReference type="Gene3D" id="1.10.510.10">
    <property type="entry name" value="Transferase(Phosphotransferase) domain 1"/>
    <property type="match status" value="1"/>
</dbReference>
<keyword evidence="4 7" id="KW-0418">Kinase</keyword>
<proteinExistence type="predicted"/>
<dbReference type="SMART" id="SM00220">
    <property type="entry name" value="S_TKc"/>
    <property type="match status" value="1"/>
</dbReference>
<keyword evidence="3" id="KW-0547">Nucleotide-binding</keyword>
<dbReference type="PANTHER" id="PTHR24351">
    <property type="entry name" value="RIBOSOMAL PROTEIN S6 KINASE"/>
    <property type="match status" value="1"/>
</dbReference>
<dbReference type="SUPFAM" id="SSF56112">
    <property type="entry name" value="Protein kinase-like (PK-like)"/>
    <property type="match status" value="1"/>
</dbReference>
<keyword evidence="8" id="KW-1185">Reference proteome</keyword>
<dbReference type="OrthoDB" id="285375at2759"/>
<dbReference type="EC" id="2.7.11.13" evidence="7"/>
<dbReference type="Proteomes" id="UP000008983">
    <property type="component" value="Unassembled WGS sequence"/>
</dbReference>
<dbReference type="PROSITE" id="PS00108">
    <property type="entry name" value="PROTEIN_KINASE_ST"/>
    <property type="match status" value="1"/>
</dbReference>
<dbReference type="RefSeq" id="XP_004036744.1">
    <property type="nucleotide sequence ID" value="XM_004036696.1"/>
</dbReference>
<evidence type="ECO:0000313" key="8">
    <source>
        <dbReference type="Proteomes" id="UP000008983"/>
    </source>
</evidence>
<dbReference type="EMBL" id="GL983581">
    <property type="protein sequence ID" value="EGR32758.1"/>
    <property type="molecule type" value="Genomic_DNA"/>
</dbReference>
<evidence type="ECO:0000256" key="5">
    <source>
        <dbReference type="ARBA" id="ARBA00022840"/>
    </source>
</evidence>
<dbReference type="InParanoid" id="G0QPU6"/>